<keyword evidence="4" id="KW-1185">Reference proteome</keyword>
<dbReference type="Proteomes" id="UP000215005">
    <property type="component" value="Chromosome"/>
</dbReference>
<dbReference type="Pfam" id="PF25000">
    <property type="entry name" value="DUF7779"/>
    <property type="match status" value="1"/>
</dbReference>
<dbReference type="InterPro" id="IPR047738">
    <property type="entry name" value="SAV_2336-like_N"/>
</dbReference>
<dbReference type="Gene3D" id="3.40.50.300">
    <property type="entry name" value="P-loop containing nucleotide triphosphate hydrolases"/>
    <property type="match status" value="1"/>
</dbReference>
<feature type="compositionally biased region" description="Polar residues" evidence="1">
    <location>
        <begin position="621"/>
        <end position="635"/>
    </location>
</feature>
<feature type="compositionally biased region" description="Acidic residues" evidence="1">
    <location>
        <begin position="74"/>
        <end position="90"/>
    </location>
</feature>
<feature type="compositionally biased region" description="Acidic residues" evidence="1">
    <location>
        <begin position="112"/>
        <end position="125"/>
    </location>
</feature>
<dbReference type="SUPFAM" id="SSF48452">
    <property type="entry name" value="TPR-like"/>
    <property type="match status" value="4"/>
</dbReference>
<dbReference type="KEGG" id="ngv:CDO52_12225"/>
<organism evidence="3 4">
    <name type="scientific">Nocardiopsis gilva YIM 90087</name>
    <dbReference type="NCBI Taxonomy" id="1235441"/>
    <lineage>
        <taxon>Bacteria</taxon>
        <taxon>Bacillati</taxon>
        <taxon>Actinomycetota</taxon>
        <taxon>Actinomycetes</taxon>
        <taxon>Streptosporangiales</taxon>
        <taxon>Nocardiopsidaceae</taxon>
        <taxon>Nocardiopsis</taxon>
    </lineage>
</organism>
<gene>
    <name evidence="3" type="ORF">CDO52_12225</name>
</gene>
<dbReference type="NCBIfam" id="NF040586">
    <property type="entry name" value="FxSxx_TPR"/>
    <property type="match status" value="1"/>
</dbReference>
<dbReference type="InterPro" id="IPR053137">
    <property type="entry name" value="NLR-like"/>
</dbReference>
<protein>
    <recommendedName>
        <fullName evidence="2">DUF7779 domain-containing protein</fullName>
    </recommendedName>
</protein>
<dbReference type="Pfam" id="PF13374">
    <property type="entry name" value="TPR_10"/>
    <property type="match status" value="3"/>
</dbReference>
<sequence>MTGSRGRDRPEAEGSAASPSPGESFPQSTASLPTWWEVGDALWLAAHRYHAPEPPDTEPAEAPDEPGGQAQVEPPDEALGDSSPEADDAAPETPAQDPRDASPDPPDHLADPEADPESPDGDAEGSEPSPGHPHTPVGAAPERAGGPLIGDRVSMVRALRWFRRHHESDTGTLVDEDATAAHYAERSLARRGVRRARPAPLLPEFLPEREVADGLTLLVDDSLSMVVQEPLVREFIELLTPLNVFRRIRVCYFDSGKTHVDDFPLRTTGGPAPDPDRLVDGRSPESRILLVLTDGVGDGWHTGAIDTWLARWGAKGPVGVAHLLDRTVWPSTGMSPERVKLRAPWPPGDALAPNSTYRIRPFSAWPPVEVDAPQDDAVPIPVFPLEADEVGRWARFVAGRQAPPEYPATALLTSPDFQAPSGADDAWGIGSLPDPAAGESEVPQDLAAHRRVETFRAIASPAAFRLAVHLAAVPLNLSTIRLIQERFDPRARPSDLTEVLCSGLIHRSEDAPSIDRGDRVTLEFHPGVRELLLAVGGQRHEIQELLTAIAGHYRTTIPWFADLERLLLGDAPDLRLPEVSGDTAPFAHAVYAAMRALPGPIRQAAEEWKGPEQATGPPHTAPTSTLAGFGQSQPGSDAASRETLKGRDVNLDEFQTADSPAYPQRAGLVPPVPDGDSMHMAQQTVPRGQHTRPAVWGQVPPRNMSFVGREPLLAELGRRLQEGTAMVLPQTVPQALQGMGGVGKTQLATEYAWRHRSHYDLVWWIPADTPAQVQQSLIELAPKLGIGTVGDPAATVRTVLEALRSGRPVSDWLLVYDNATAPADIRPLIPTGGPGHVVVTSRSPEWRTAGGNLLQVDTFEREESTELLLKRGPEALTAEEADRIAERLGDLPLAVEQTAVWLYETLMPAEEWLELFDVKADQLLANVAPSPDYPWSVAATMNMTLERLRESNPGALQLLQVCAFLAPQPIPRRLFNGARNVEAPEYLTEILADPAIKLGRALRTIDRYALAKMDHRNTTFQLHRLVQETLKLPLDSEERDRFRHCAHLLLANLNPGDPLSPGDWPRYVELLPHVWETRQWDCRSDWARDLALHEVLFLFQWGRLTEAEALVRRLLDLWPDKLGPEDPHTLRAEMRYAQIAAEAGRFDEAYERRKELVETLIRLRGTDDEETLESRGLLSLDLRNLGQYRRAVKVSADVLDRQQRAFGRDDPLTLQSAHVHAVGLRLTGQFTESIEINQYNFQRRSEMLGPEHVQTLASRSAHAQGLMESGRYWEAEREMDELYLTTQRAFPSDHTLRLSTMMALSALKRRTGRLQEALALSGEAYEMLRTKLGGDTQETTRAAANHAVSLRAVGDHDGALSLSREARDRYRALYGTDHPLYAATSVNHAVTLRLLGRLEEARTVDEEALAVNTDRLGEEHPWTLANAVNLASDLFAAGNAAAALDLDTASLERAQRILGEDHPLTLAVRRNRVLDRMAVEDTALAEERADVVERYRAMFGPAHPATRSAEENVRANCDLFLPLL</sequence>
<evidence type="ECO:0000313" key="4">
    <source>
        <dbReference type="Proteomes" id="UP000215005"/>
    </source>
</evidence>
<dbReference type="InterPro" id="IPR027417">
    <property type="entry name" value="P-loop_NTPase"/>
</dbReference>
<dbReference type="SUPFAM" id="SSF52540">
    <property type="entry name" value="P-loop containing nucleoside triphosphate hydrolases"/>
    <property type="match status" value="1"/>
</dbReference>
<feature type="region of interest" description="Disordered" evidence="1">
    <location>
        <begin position="1"/>
        <end position="32"/>
    </location>
</feature>
<dbReference type="PANTHER" id="PTHR46082:SF6">
    <property type="entry name" value="AAA+ ATPASE DOMAIN-CONTAINING PROTEIN-RELATED"/>
    <property type="match status" value="1"/>
</dbReference>
<feature type="region of interest" description="Disordered" evidence="1">
    <location>
        <begin position="47"/>
        <end position="149"/>
    </location>
</feature>
<evidence type="ECO:0000313" key="3">
    <source>
        <dbReference type="EMBL" id="ASU83447.1"/>
    </source>
</evidence>
<dbReference type="OrthoDB" id="580767at2"/>
<dbReference type="InterPro" id="IPR011990">
    <property type="entry name" value="TPR-like_helical_dom_sf"/>
</dbReference>
<name>A0A223S5R8_9ACTN</name>
<dbReference type="Pfam" id="PF13424">
    <property type="entry name" value="TPR_12"/>
    <property type="match status" value="1"/>
</dbReference>
<dbReference type="PANTHER" id="PTHR46082">
    <property type="entry name" value="ATP/GTP-BINDING PROTEIN-RELATED"/>
    <property type="match status" value="1"/>
</dbReference>
<feature type="domain" description="DUF7779" evidence="2">
    <location>
        <begin position="950"/>
        <end position="1038"/>
    </location>
</feature>
<dbReference type="Gene3D" id="1.25.40.10">
    <property type="entry name" value="Tetratricopeptide repeat domain"/>
    <property type="match status" value="3"/>
</dbReference>
<proteinExistence type="predicted"/>
<reference evidence="3 4" key="1">
    <citation type="submission" date="2017-08" db="EMBL/GenBank/DDBJ databases">
        <title>The complete genome sequence of Nocardiopsis gilva YIM 90087.</title>
        <authorList>
            <person name="Yin M."/>
            <person name="Tang S."/>
        </authorList>
    </citation>
    <scope>NUCLEOTIDE SEQUENCE [LARGE SCALE GENOMIC DNA]</scope>
    <source>
        <strain evidence="3 4">YIM 90087</strain>
    </source>
</reference>
<dbReference type="EMBL" id="CP022753">
    <property type="protein sequence ID" value="ASU83447.1"/>
    <property type="molecule type" value="Genomic_DNA"/>
</dbReference>
<feature type="region of interest" description="Disordered" evidence="1">
    <location>
        <begin position="608"/>
        <end position="640"/>
    </location>
</feature>
<dbReference type="NCBIfam" id="NF041121">
    <property type="entry name" value="SAV_2336_NTERM"/>
    <property type="match status" value="1"/>
</dbReference>
<evidence type="ECO:0000256" key="1">
    <source>
        <dbReference type="SAM" id="MobiDB-lite"/>
    </source>
</evidence>
<dbReference type="InterPro" id="IPR056681">
    <property type="entry name" value="DUF7779"/>
</dbReference>
<accession>A0A223S5R8</accession>
<feature type="compositionally biased region" description="Basic and acidic residues" evidence="1">
    <location>
        <begin position="97"/>
        <end position="111"/>
    </location>
</feature>
<evidence type="ECO:0000259" key="2">
    <source>
        <dbReference type="Pfam" id="PF25000"/>
    </source>
</evidence>
<feature type="compositionally biased region" description="Acidic residues" evidence="1">
    <location>
        <begin position="55"/>
        <end position="64"/>
    </location>
</feature>
<feature type="compositionally biased region" description="Basic and acidic residues" evidence="1">
    <location>
        <begin position="1"/>
        <end position="12"/>
    </location>
</feature>